<keyword evidence="2 14" id="KW-1003">Cell membrane</keyword>
<keyword evidence="11" id="KW-0325">Glycoprotein</keyword>
<keyword evidence="17" id="KW-1185">Reference proteome</keyword>
<dbReference type="Gene3D" id="1.20.1070.10">
    <property type="entry name" value="Rhodopsin 7-helix transmembrane proteins"/>
    <property type="match status" value="1"/>
</dbReference>
<keyword evidence="12 13" id="KW-0807">Transducer</keyword>
<feature type="transmembrane region" description="Helical" evidence="14">
    <location>
        <begin position="204"/>
        <end position="226"/>
    </location>
</feature>
<keyword evidence="3 14" id="KW-0716">Sensory transduction</keyword>
<dbReference type="STRING" id="7918.ENSLOCP00000009847"/>
<evidence type="ECO:0000256" key="10">
    <source>
        <dbReference type="ARBA" id="ARBA00023170"/>
    </source>
</evidence>
<feature type="transmembrane region" description="Helical" evidence="14">
    <location>
        <begin position="281"/>
        <end position="300"/>
    </location>
</feature>
<dbReference type="GO" id="GO:0004930">
    <property type="term" value="F:G protein-coupled receptor activity"/>
    <property type="evidence" value="ECO:0007669"/>
    <property type="project" value="UniProtKB-KW"/>
</dbReference>
<organism evidence="16 17">
    <name type="scientific">Lepisosteus oculatus</name>
    <name type="common">Spotted gar</name>
    <dbReference type="NCBI Taxonomy" id="7918"/>
    <lineage>
        <taxon>Eukaryota</taxon>
        <taxon>Metazoa</taxon>
        <taxon>Chordata</taxon>
        <taxon>Craniata</taxon>
        <taxon>Vertebrata</taxon>
        <taxon>Euteleostomi</taxon>
        <taxon>Actinopterygii</taxon>
        <taxon>Neopterygii</taxon>
        <taxon>Holostei</taxon>
        <taxon>Semionotiformes</taxon>
        <taxon>Lepisosteidae</taxon>
        <taxon>Lepisosteus</taxon>
    </lineage>
</organism>
<dbReference type="eggNOG" id="ENOG502R8FQ">
    <property type="taxonomic scope" value="Eukaryota"/>
</dbReference>
<dbReference type="PROSITE" id="PS00237">
    <property type="entry name" value="G_PROTEIN_RECEP_F1_1"/>
    <property type="match status" value="1"/>
</dbReference>
<dbReference type="Ensembl" id="ENSLOCT00000009858.1">
    <property type="protein sequence ID" value="ENSLOCP00000009847.1"/>
    <property type="gene ID" value="ENSLOCG00000008108.1"/>
</dbReference>
<dbReference type="FunCoup" id="W5MN88">
    <property type="interactions" value="31"/>
</dbReference>
<evidence type="ECO:0000256" key="8">
    <source>
        <dbReference type="ARBA" id="ARBA00023136"/>
    </source>
</evidence>
<dbReference type="InterPro" id="IPR052921">
    <property type="entry name" value="GPCR1_Superfamily_Member"/>
</dbReference>
<dbReference type="InterPro" id="IPR000276">
    <property type="entry name" value="GPCR_Rhodpsn"/>
</dbReference>
<dbReference type="EMBL" id="AHAT01003003">
    <property type="status" value="NOT_ANNOTATED_CDS"/>
    <property type="molecule type" value="Genomic_DNA"/>
</dbReference>
<dbReference type="PANTHER" id="PTHR26451">
    <property type="entry name" value="G_PROTEIN_RECEP_F1_2 DOMAIN-CONTAINING PROTEIN"/>
    <property type="match status" value="1"/>
</dbReference>
<dbReference type="PRINTS" id="PR00245">
    <property type="entry name" value="OLFACTORYR"/>
</dbReference>
<feature type="transmembrane region" description="Helical" evidence="14">
    <location>
        <begin position="32"/>
        <end position="55"/>
    </location>
</feature>
<evidence type="ECO:0000313" key="17">
    <source>
        <dbReference type="Proteomes" id="UP000018468"/>
    </source>
</evidence>
<comment type="subcellular location">
    <subcellularLocation>
        <location evidence="1 14">Cell membrane</location>
        <topology evidence="1 14">Multi-pass membrane protein</topology>
    </subcellularLocation>
</comment>
<reference evidence="17" key="1">
    <citation type="submission" date="2011-12" db="EMBL/GenBank/DDBJ databases">
        <title>The Draft Genome of Lepisosteus oculatus.</title>
        <authorList>
            <consortium name="The Broad Institute Genome Assembly &amp; Analysis Group"/>
            <consortium name="Computational R&amp;D Group"/>
            <consortium name="and Sequencing Platform"/>
            <person name="Di Palma F."/>
            <person name="Alfoldi J."/>
            <person name="Johnson J."/>
            <person name="Berlin A."/>
            <person name="Gnerre S."/>
            <person name="Jaffe D."/>
            <person name="MacCallum I."/>
            <person name="Young S."/>
            <person name="Walker B.J."/>
            <person name="Lander E.S."/>
            <person name="Lindblad-Toh K."/>
        </authorList>
    </citation>
    <scope>NUCLEOTIDE SEQUENCE [LARGE SCALE GENOMIC DNA]</scope>
</reference>
<accession>W5MN88</accession>
<comment type="similarity">
    <text evidence="13">Belongs to the G-protein coupled receptor 1 family.</text>
</comment>
<evidence type="ECO:0000256" key="11">
    <source>
        <dbReference type="ARBA" id="ARBA00023180"/>
    </source>
</evidence>
<evidence type="ECO:0000256" key="5">
    <source>
        <dbReference type="ARBA" id="ARBA00022725"/>
    </source>
</evidence>
<dbReference type="Proteomes" id="UP000018468">
    <property type="component" value="Linkage group LG3"/>
</dbReference>
<evidence type="ECO:0000256" key="14">
    <source>
        <dbReference type="RuleBase" id="RU363047"/>
    </source>
</evidence>
<dbReference type="PRINTS" id="PR00237">
    <property type="entry name" value="GPCRRHODOPSN"/>
</dbReference>
<keyword evidence="4 13" id="KW-0812">Transmembrane</keyword>
<evidence type="ECO:0000256" key="13">
    <source>
        <dbReference type="RuleBase" id="RU000688"/>
    </source>
</evidence>
<dbReference type="AlphaFoldDB" id="W5MN88"/>
<keyword evidence="9" id="KW-1015">Disulfide bond</keyword>
<protein>
    <recommendedName>
        <fullName evidence="14">Olfactory receptor</fullName>
    </recommendedName>
</protein>
<evidence type="ECO:0000313" key="16">
    <source>
        <dbReference type="Ensembl" id="ENSLOCP00000009847.1"/>
    </source>
</evidence>
<evidence type="ECO:0000256" key="7">
    <source>
        <dbReference type="ARBA" id="ARBA00023040"/>
    </source>
</evidence>
<dbReference type="FunFam" id="1.20.1070.10:FF:000024">
    <property type="entry name" value="Olfactory receptor"/>
    <property type="match status" value="1"/>
</dbReference>
<dbReference type="GO" id="GO:0016020">
    <property type="term" value="C:membrane"/>
    <property type="evidence" value="ECO:0000318"/>
    <property type="project" value="GO_Central"/>
</dbReference>
<dbReference type="PROSITE" id="PS50262">
    <property type="entry name" value="G_PROTEIN_RECEP_F1_2"/>
    <property type="match status" value="1"/>
</dbReference>
<feature type="transmembrane region" description="Helical" evidence="14">
    <location>
        <begin position="152"/>
        <end position="172"/>
    </location>
</feature>
<feature type="transmembrane region" description="Helical" evidence="14">
    <location>
        <begin position="110"/>
        <end position="131"/>
    </location>
</feature>
<keyword evidence="7 13" id="KW-0297">G-protein coupled receptor</keyword>
<keyword evidence="6 14" id="KW-1133">Transmembrane helix</keyword>
<proteinExistence type="inferred from homology"/>
<dbReference type="GO" id="GO:0005886">
    <property type="term" value="C:plasma membrane"/>
    <property type="evidence" value="ECO:0007669"/>
    <property type="project" value="UniProtKB-SubCell"/>
</dbReference>
<keyword evidence="5 14" id="KW-0552">Olfaction</keyword>
<name>W5MN88_LEPOC</name>
<reference evidence="16" key="3">
    <citation type="submission" date="2025-09" db="UniProtKB">
        <authorList>
            <consortium name="Ensembl"/>
        </authorList>
    </citation>
    <scope>IDENTIFICATION</scope>
</reference>
<evidence type="ECO:0000256" key="3">
    <source>
        <dbReference type="ARBA" id="ARBA00022606"/>
    </source>
</evidence>
<feature type="transmembrane region" description="Helical" evidence="14">
    <location>
        <begin position="247"/>
        <end position="269"/>
    </location>
</feature>
<dbReference type="InterPro" id="IPR000725">
    <property type="entry name" value="Olfact_rcpt"/>
</dbReference>
<evidence type="ECO:0000256" key="2">
    <source>
        <dbReference type="ARBA" id="ARBA00022475"/>
    </source>
</evidence>
<evidence type="ECO:0000256" key="6">
    <source>
        <dbReference type="ARBA" id="ARBA00022989"/>
    </source>
</evidence>
<dbReference type="Pfam" id="PF13853">
    <property type="entry name" value="7tm_4"/>
    <property type="match status" value="1"/>
</dbReference>
<evidence type="ECO:0000256" key="1">
    <source>
        <dbReference type="ARBA" id="ARBA00004651"/>
    </source>
</evidence>
<dbReference type="GeneTree" id="ENSGT00940000163767"/>
<dbReference type="GO" id="GO:0004984">
    <property type="term" value="F:olfactory receptor activity"/>
    <property type="evidence" value="ECO:0000318"/>
    <property type="project" value="GO_Central"/>
</dbReference>
<dbReference type="GO" id="GO:0050911">
    <property type="term" value="P:detection of chemical stimulus involved in sensory perception of smell"/>
    <property type="evidence" value="ECO:0000318"/>
    <property type="project" value="GO_Central"/>
</dbReference>
<dbReference type="HOGENOM" id="CLU_012526_0_1_1"/>
<dbReference type="SUPFAM" id="SSF81321">
    <property type="entry name" value="Family A G protein-coupled receptor-like"/>
    <property type="match status" value="1"/>
</dbReference>
<feature type="transmembrane region" description="Helical" evidence="14">
    <location>
        <begin position="67"/>
        <end position="90"/>
    </location>
</feature>
<evidence type="ECO:0000256" key="12">
    <source>
        <dbReference type="ARBA" id="ARBA00023224"/>
    </source>
</evidence>
<evidence type="ECO:0000256" key="9">
    <source>
        <dbReference type="ARBA" id="ARBA00023157"/>
    </source>
</evidence>
<dbReference type="PANTHER" id="PTHR26451:SF854">
    <property type="entry name" value="ODORANT RECEPTOR-RELATED"/>
    <property type="match status" value="1"/>
</dbReference>
<keyword evidence="10 13" id="KW-0675">Receptor</keyword>
<dbReference type="OMA" id="HEGVFPA"/>
<evidence type="ECO:0000259" key="15">
    <source>
        <dbReference type="PROSITE" id="PS50262"/>
    </source>
</evidence>
<evidence type="ECO:0000256" key="4">
    <source>
        <dbReference type="ARBA" id="ARBA00022692"/>
    </source>
</evidence>
<dbReference type="InParanoid" id="W5MN88"/>
<dbReference type="InterPro" id="IPR017452">
    <property type="entry name" value="GPCR_Rhodpsn_7TM"/>
</dbReference>
<keyword evidence="8 14" id="KW-0472">Membrane</keyword>
<feature type="domain" description="G-protein coupled receptors family 1 profile" evidence="15">
    <location>
        <begin position="49"/>
        <end position="298"/>
    </location>
</feature>
<sequence>GSPFENTRMDNLTLNVTFSLVLESFAIPPEGVYPAFIFGMLSYCIILICNLAILLTVALEKHLHEPMYLLLINLPINDLIGATAFLPQLMKEILLDTRTISYPACVTQAFFIHIYGGGSSLILTAMAYDRYVAICCPLRYNAIMTNTYVKKIITLIWITDLILMVVLFSLLLRLPRCQSMISGTYCDNPSLLRLVCADITINNIYGLFMTALMQLVSVGTITYTYLQILLTCLKNKHSDAKSKAIQTCATHLVVFLMLEVSGLFTILSYRFERASPFLRKMFGASTLIFPPIMNPIIYGLKTKEIRKHYIYSNIYCNRSFYVLMEVNCYLCH</sequence>
<reference evidence="16" key="2">
    <citation type="submission" date="2025-08" db="UniProtKB">
        <authorList>
            <consortium name="Ensembl"/>
        </authorList>
    </citation>
    <scope>IDENTIFICATION</scope>
</reference>
<dbReference type="GO" id="GO:0005549">
    <property type="term" value="F:odorant binding"/>
    <property type="evidence" value="ECO:0000318"/>
    <property type="project" value="GO_Central"/>
</dbReference>